<dbReference type="EMBL" id="CDMK01000001">
    <property type="protein sequence ID" value="CRI33923.1"/>
    <property type="molecule type" value="Genomic_DNA"/>
</dbReference>
<gene>
    <name evidence="1" type="ORF">HHE01_16090</name>
</gene>
<accession>A0A0K2XK25</accession>
<proteinExistence type="predicted"/>
<dbReference type="Proteomes" id="UP000046090">
    <property type="component" value="Unassembled WGS sequence"/>
</dbReference>
<evidence type="ECO:0000313" key="2">
    <source>
        <dbReference type="Proteomes" id="UP000046090"/>
    </source>
</evidence>
<reference evidence="2" key="1">
    <citation type="submission" date="2014-12" db="EMBL/GenBank/DDBJ databases">
        <authorList>
            <person name="Smet A."/>
        </authorList>
    </citation>
    <scope>NUCLEOTIDE SEQUENCE [LARGE SCALE GENOMIC DNA]</scope>
</reference>
<dbReference type="AlphaFoldDB" id="A0A0K2XK25"/>
<organism evidence="1 2">
    <name type="scientific">Helicobacter heilmannii</name>
    <dbReference type="NCBI Taxonomy" id="35817"/>
    <lineage>
        <taxon>Bacteria</taxon>
        <taxon>Pseudomonadati</taxon>
        <taxon>Campylobacterota</taxon>
        <taxon>Epsilonproteobacteria</taxon>
        <taxon>Campylobacterales</taxon>
        <taxon>Helicobacteraceae</taxon>
        <taxon>Helicobacter</taxon>
    </lineage>
</organism>
<protein>
    <submittedName>
        <fullName evidence="1">Uncharacterized protein</fullName>
    </submittedName>
</protein>
<sequence length="67" mass="7348">MYFLSALAWLSCAFQIGKSGANTLEFGVVKCVGDKKWLGVGRAWIRVNGSCVGCASCCWMKQNQRVL</sequence>
<evidence type="ECO:0000313" key="1">
    <source>
        <dbReference type="EMBL" id="CRI33923.1"/>
    </source>
</evidence>
<keyword evidence="2" id="KW-1185">Reference proteome</keyword>
<name>A0A0K2XK25_HELHE</name>